<feature type="signal peptide" evidence="7">
    <location>
        <begin position="1"/>
        <end position="20"/>
    </location>
</feature>
<dbReference type="Pfam" id="PF00089">
    <property type="entry name" value="Trypsin"/>
    <property type="match status" value="1"/>
</dbReference>
<dbReference type="PROSITE" id="PS00134">
    <property type="entry name" value="TRYPSIN_HIS"/>
    <property type="match status" value="1"/>
</dbReference>
<evidence type="ECO:0000256" key="7">
    <source>
        <dbReference type="SAM" id="SignalP"/>
    </source>
</evidence>
<dbReference type="InterPro" id="IPR033116">
    <property type="entry name" value="TRYPSIN_SER"/>
</dbReference>
<dbReference type="FunFam" id="2.40.10.10:FF:000054">
    <property type="entry name" value="Complement C1r subcomponent"/>
    <property type="match status" value="1"/>
</dbReference>
<evidence type="ECO:0000256" key="6">
    <source>
        <dbReference type="RuleBase" id="RU363034"/>
    </source>
</evidence>
<feature type="chain" id="PRO_5012681198" evidence="7">
    <location>
        <begin position="21"/>
        <end position="347"/>
    </location>
</feature>
<dbReference type="FunFam" id="2.40.10.10:FF:000068">
    <property type="entry name" value="transmembrane protease serine 2"/>
    <property type="match status" value="1"/>
</dbReference>
<dbReference type="InterPro" id="IPR001314">
    <property type="entry name" value="Peptidase_S1A"/>
</dbReference>
<keyword evidence="9" id="KW-0472">Membrane</keyword>
<dbReference type="Proteomes" id="UP000184932">
    <property type="component" value="Unassembled WGS sequence"/>
</dbReference>
<reference evidence="10" key="1">
    <citation type="submission" date="2016-11" db="EMBL/GenBank/DDBJ databases">
        <authorList>
            <person name="Varghese N."/>
            <person name="Submissions S."/>
        </authorList>
    </citation>
    <scope>NUCLEOTIDE SEQUENCE [LARGE SCALE GENOMIC DNA]</scope>
    <source>
        <strain evidence="10">DSM 29440</strain>
    </source>
</reference>
<dbReference type="PROSITE" id="PS50240">
    <property type="entry name" value="TRYPSIN_DOM"/>
    <property type="match status" value="1"/>
</dbReference>
<dbReference type="InterPro" id="IPR051487">
    <property type="entry name" value="Ser/Thr_Proteases_Immune/Dev"/>
</dbReference>
<dbReference type="PANTHER" id="PTHR24256">
    <property type="entry name" value="TRYPTASE-RELATED"/>
    <property type="match status" value="1"/>
</dbReference>
<gene>
    <name evidence="9" type="ORF">SAMN05444002_3804</name>
</gene>
<sequence>MRLAAVCVALAGLGLGTATAQDFGDAPSASPFAWAESGEKAAHMEEMAKGDSAGRVIGGEVAEDGAWPWQVALMIKGKGVTPDAHFCGGSLVLDQWVLTAAHCVHMQDPQGQYRDINPQAIQVLAGTNQIAEGQGDLIDVAALYRFPGYVGGVFDNDIALLKLARAPQVPYQTVKIPDAELGDLLEEPGVTTTVTGWGLIDGGEHPEDMRQADIQMLPRDACNQALMEARAEVAAKGFVFAAQTFGLTAEDAQGAWEELVSRAPIPISENMICSGTYEGGKTACSGDSGGPLVVKVNDEGLYIQAGVVSWGLSGEGGKSCNEQAKFSAYTRTANYVDWLNGIISANP</sequence>
<dbReference type="SUPFAM" id="SSF50494">
    <property type="entry name" value="Trypsin-like serine proteases"/>
    <property type="match status" value="1"/>
</dbReference>
<dbReference type="PRINTS" id="PR00722">
    <property type="entry name" value="CHYMOTRYPSIN"/>
</dbReference>
<protein>
    <submittedName>
        <fullName evidence="9">Transmembrane protease, serine 8</fullName>
    </submittedName>
</protein>
<evidence type="ECO:0000256" key="2">
    <source>
        <dbReference type="ARBA" id="ARBA00022525"/>
    </source>
</evidence>
<dbReference type="EMBL" id="FSRL01000002">
    <property type="protein sequence ID" value="SIO30704.1"/>
    <property type="molecule type" value="Genomic_DNA"/>
</dbReference>
<accession>A0A1N6IF98</accession>
<keyword evidence="6 9" id="KW-0645">Protease</keyword>
<keyword evidence="10" id="KW-1185">Reference proteome</keyword>
<proteinExistence type="predicted"/>
<dbReference type="CDD" id="cd00190">
    <property type="entry name" value="Tryp_SPc"/>
    <property type="match status" value="1"/>
</dbReference>
<evidence type="ECO:0000256" key="3">
    <source>
        <dbReference type="ARBA" id="ARBA00022729"/>
    </source>
</evidence>
<feature type="domain" description="Peptidase S1" evidence="8">
    <location>
        <begin position="56"/>
        <end position="344"/>
    </location>
</feature>
<dbReference type="AlphaFoldDB" id="A0A1N6IF98"/>
<keyword evidence="6" id="KW-0378">Hydrolase</keyword>
<organism evidence="9 10">
    <name type="scientific">Vannielia litorea</name>
    <dbReference type="NCBI Taxonomy" id="1217970"/>
    <lineage>
        <taxon>Bacteria</taxon>
        <taxon>Pseudomonadati</taxon>
        <taxon>Pseudomonadota</taxon>
        <taxon>Alphaproteobacteria</taxon>
        <taxon>Rhodobacterales</taxon>
        <taxon>Paracoccaceae</taxon>
        <taxon>Vannielia</taxon>
    </lineage>
</organism>
<name>A0A1N6IF98_9RHOB</name>
<keyword evidence="2" id="KW-0964">Secreted</keyword>
<dbReference type="Gene3D" id="2.40.10.10">
    <property type="entry name" value="Trypsin-like serine proteases"/>
    <property type="match status" value="1"/>
</dbReference>
<keyword evidence="3 7" id="KW-0732">Signal</keyword>
<dbReference type="OrthoDB" id="267336at2"/>
<evidence type="ECO:0000313" key="9">
    <source>
        <dbReference type="EMBL" id="SIO30704.1"/>
    </source>
</evidence>
<dbReference type="RefSeq" id="WP_084193196.1">
    <property type="nucleotide sequence ID" value="NZ_FSRL01000002.1"/>
</dbReference>
<comment type="subcellular location">
    <subcellularLocation>
        <location evidence="1">Secreted</location>
    </subcellularLocation>
</comment>
<keyword evidence="6" id="KW-0720">Serine protease</keyword>
<evidence type="ECO:0000256" key="1">
    <source>
        <dbReference type="ARBA" id="ARBA00004613"/>
    </source>
</evidence>
<dbReference type="GO" id="GO:0005576">
    <property type="term" value="C:extracellular region"/>
    <property type="evidence" value="ECO:0007669"/>
    <property type="project" value="UniProtKB-SubCell"/>
</dbReference>
<evidence type="ECO:0000256" key="5">
    <source>
        <dbReference type="ARBA" id="ARBA00023180"/>
    </source>
</evidence>
<keyword evidence="9" id="KW-0812">Transmembrane</keyword>
<keyword evidence="5" id="KW-0325">Glycoprotein</keyword>
<dbReference type="PROSITE" id="PS00135">
    <property type="entry name" value="TRYPSIN_SER"/>
    <property type="match status" value="1"/>
</dbReference>
<dbReference type="GO" id="GO:0006508">
    <property type="term" value="P:proteolysis"/>
    <property type="evidence" value="ECO:0007669"/>
    <property type="project" value="UniProtKB-KW"/>
</dbReference>
<evidence type="ECO:0000313" key="10">
    <source>
        <dbReference type="Proteomes" id="UP000184932"/>
    </source>
</evidence>
<dbReference type="SMART" id="SM00020">
    <property type="entry name" value="Tryp_SPc"/>
    <property type="match status" value="1"/>
</dbReference>
<dbReference type="GO" id="GO:0004252">
    <property type="term" value="F:serine-type endopeptidase activity"/>
    <property type="evidence" value="ECO:0007669"/>
    <property type="project" value="InterPro"/>
</dbReference>
<keyword evidence="4" id="KW-1015">Disulfide bond</keyword>
<dbReference type="InterPro" id="IPR043504">
    <property type="entry name" value="Peptidase_S1_PA_chymotrypsin"/>
</dbReference>
<dbReference type="InterPro" id="IPR018114">
    <property type="entry name" value="TRYPSIN_HIS"/>
</dbReference>
<evidence type="ECO:0000259" key="8">
    <source>
        <dbReference type="PROSITE" id="PS50240"/>
    </source>
</evidence>
<dbReference type="InterPro" id="IPR001254">
    <property type="entry name" value="Trypsin_dom"/>
</dbReference>
<evidence type="ECO:0000256" key="4">
    <source>
        <dbReference type="ARBA" id="ARBA00023157"/>
    </source>
</evidence>
<dbReference type="STRING" id="1217970.SAMN05444002_3804"/>
<dbReference type="InterPro" id="IPR009003">
    <property type="entry name" value="Peptidase_S1_PA"/>
</dbReference>